<protein>
    <submittedName>
        <fullName evidence="2">Uncharacterized protein</fullName>
    </submittedName>
</protein>
<reference evidence="3" key="1">
    <citation type="submission" date="2016-06" db="EMBL/GenBank/DDBJ databases">
        <authorList>
            <person name="Nascimento L."/>
            <person name="Pereira R.V."/>
            <person name="Martins L.F."/>
            <person name="Quaggio R.B."/>
            <person name="Silva A.M."/>
            <person name="Setubal J.C."/>
        </authorList>
    </citation>
    <scope>NUCLEOTIDE SEQUENCE [LARGE SCALE GENOMIC DNA]</scope>
</reference>
<comment type="caution">
    <text evidence="2">The sequence shown here is derived from an EMBL/GenBank/DDBJ whole genome shotgun (WGS) entry which is preliminary data.</text>
</comment>
<dbReference type="EMBL" id="LZRT01000036">
    <property type="protein sequence ID" value="OUM89708.1"/>
    <property type="molecule type" value="Genomic_DNA"/>
</dbReference>
<keyword evidence="1" id="KW-1133">Transmembrane helix</keyword>
<keyword evidence="1" id="KW-0812">Transmembrane</keyword>
<evidence type="ECO:0000313" key="2">
    <source>
        <dbReference type="EMBL" id="OUM89708.1"/>
    </source>
</evidence>
<keyword evidence="1" id="KW-0472">Membrane</keyword>
<proteinExistence type="predicted"/>
<evidence type="ECO:0000256" key="1">
    <source>
        <dbReference type="SAM" id="Phobius"/>
    </source>
</evidence>
<gene>
    <name evidence="2" type="ORF">BAA01_02800</name>
</gene>
<name>A0A1Y3PWX5_9BACI</name>
<sequence length="176" mass="19603">MNAAKGLLTAIGGSLAIALLISIIPVIQLSSEEQVFAHRSGFTLEKGNLVDFLAEVPIQPRIHRVTWREKALEIDLMVEAQSSTGPDDIYRALYHLASHALVGTTNVEELLIRVLSEQPDDPPLLLASLVAHRTDLAKDSRMSNPQQLDLDLYLSHLFQFSKTASWHHRFSESSRL</sequence>
<evidence type="ECO:0000313" key="3">
    <source>
        <dbReference type="Proteomes" id="UP000196475"/>
    </source>
</evidence>
<dbReference type="AlphaFoldDB" id="A0A1Y3PWX5"/>
<feature type="transmembrane region" description="Helical" evidence="1">
    <location>
        <begin position="7"/>
        <end position="27"/>
    </location>
</feature>
<accession>A0A1Y3PWX5</accession>
<organism evidence="2 3">
    <name type="scientific">Bacillus thermozeamaize</name>
    <dbReference type="NCBI Taxonomy" id="230954"/>
    <lineage>
        <taxon>Bacteria</taxon>
        <taxon>Bacillati</taxon>
        <taxon>Bacillota</taxon>
        <taxon>Bacilli</taxon>
        <taxon>Bacillales</taxon>
        <taxon>Bacillaceae</taxon>
        <taxon>Bacillus</taxon>
    </lineage>
</organism>
<dbReference type="Proteomes" id="UP000196475">
    <property type="component" value="Unassembled WGS sequence"/>
</dbReference>